<keyword evidence="5 12" id="KW-0479">Metal-binding</keyword>
<dbReference type="PRINTS" id="PR00385">
    <property type="entry name" value="P450"/>
</dbReference>
<evidence type="ECO:0000256" key="4">
    <source>
        <dbReference type="ARBA" id="ARBA00022692"/>
    </source>
</evidence>
<name>A0A833VR86_9POAL</name>
<keyword evidence="3 12" id="KW-0349">Heme</keyword>
<evidence type="ECO:0000256" key="1">
    <source>
        <dbReference type="ARBA" id="ARBA00004477"/>
    </source>
</evidence>
<evidence type="ECO:0000256" key="11">
    <source>
        <dbReference type="ARBA" id="ARBA00023136"/>
    </source>
</evidence>
<feature type="transmembrane region" description="Helical" evidence="13">
    <location>
        <begin position="668"/>
        <end position="687"/>
    </location>
</feature>
<sequence>MDTMEAIANILLRLCFVGLCILGLYLYYVVWFVPERVRKKLLKQGIGGPKPSFPYGSISEMKRLTIMEKKKRDSEAIGAIKHDYRSAVFPYYEKWRKEYGAVFAYKMGRVVMVHVSEAEVVREICLCVSLELGKGTYLKKTHEPLFGQGILKSNGLAWAHQRKLIAPQFFLDKGMVDLMVDSTIPLLKSWEIKIEQNGGIADIKIDDDLRAYSADVISRACFGSNYVQGKDIFLKLRALQKVISKPNMLAEITGLRYLPTKRNREAWRLNREIHALILKIMKQNGAEEKNLLSAILRNASMEHMGPKEADKFIVDNCKSIFFAGHESTAVTASWCLMLLGMYPEWQERVRAEVHDVCGGEPSDAKSLQKMKILTMVIQEALRLYPPGAFVSREALQEMKLGSIIVPKGVNVCAPVSTLHYDPNIWGKDVHEFNPERFANGLIGACRPPHMYLPFGAGARTCLGQNFAMVELKIVLSSIISKFTFSLSTKYRHSPTLRLIVEPEDYQEKMSENEERTAIMDNITEKIHEFTSSSDSDNEMPSTVFITQKSLFGRTEPVHVVLGGGKAADIVLWRNKKLSGAIFVGVTMTWYLFEWIGYPLITFLCQFLMLLLAVFFVWSKAASLTKMSPPNFPEVLLSEDIYSQVTQYVRHEINEAFVTFCYIATGKDVLVFLKVIAGLWLLSVVGSWSSLLTFSYIVFVLAFTVPVIYETYQDPIDSNWDKFMDWNRISVAIKLLKIIRGHLKGE</sequence>
<dbReference type="PANTHER" id="PTHR24282">
    <property type="entry name" value="CYTOCHROME P450 FAMILY MEMBER"/>
    <property type="match status" value="1"/>
</dbReference>
<evidence type="ECO:0000259" key="14">
    <source>
        <dbReference type="PROSITE" id="PS50845"/>
    </source>
</evidence>
<dbReference type="PROSITE" id="PS00086">
    <property type="entry name" value="CYTOCHROME_P450"/>
    <property type="match status" value="1"/>
</dbReference>
<dbReference type="InterPro" id="IPR050665">
    <property type="entry name" value="Cytochrome_P450_Monooxygen"/>
</dbReference>
<evidence type="ECO:0000256" key="6">
    <source>
        <dbReference type="ARBA" id="ARBA00022824"/>
    </source>
</evidence>
<evidence type="ECO:0000256" key="2">
    <source>
        <dbReference type="ARBA" id="ARBA00010617"/>
    </source>
</evidence>
<dbReference type="GO" id="GO:0020037">
    <property type="term" value="F:heme binding"/>
    <property type="evidence" value="ECO:0007669"/>
    <property type="project" value="InterPro"/>
</dbReference>
<reference evidence="15" key="1">
    <citation type="submission" date="2020-01" db="EMBL/GenBank/DDBJ databases">
        <title>Genome sequence of Kobresia littledalei, the first chromosome-level genome in the family Cyperaceae.</title>
        <authorList>
            <person name="Qu G."/>
        </authorList>
    </citation>
    <scope>NUCLEOTIDE SEQUENCE</scope>
    <source>
        <strain evidence="15">C.B.Clarke</strain>
        <tissue evidence="15">Leaf</tissue>
    </source>
</reference>
<feature type="domain" description="Reticulon" evidence="14">
    <location>
        <begin position="566"/>
        <end position="745"/>
    </location>
</feature>
<keyword evidence="9 12" id="KW-0408">Iron</keyword>
<evidence type="ECO:0000256" key="3">
    <source>
        <dbReference type="ARBA" id="ARBA00022617"/>
    </source>
</evidence>
<dbReference type="Pfam" id="PF02453">
    <property type="entry name" value="Reticulon"/>
    <property type="match status" value="1"/>
</dbReference>
<feature type="binding site" description="axial binding residue" evidence="12">
    <location>
        <position position="461"/>
    </location>
    <ligand>
        <name>heme</name>
        <dbReference type="ChEBI" id="CHEBI:30413"/>
    </ligand>
    <ligandPart>
        <name>Fe</name>
        <dbReference type="ChEBI" id="CHEBI:18248"/>
    </ligandPart>
</feature>
<evidence type="ECO:0000256" key="7">
    <source>
        <dbReference type="ARBA" id="ARBA00022989"/>
    </source>
</evidence>
<dbReference type="InterPro" id="IPR036396">
    <property type="entry name" value="Cyt_P450_sf"/>
</dbReference>
<keyword evidence="4 13" id="KW-0812">Transmembrane</keyword>
<dbReference type="SUPFAM" id="SSF48264">
    <property type="entry name" value="Cytochrome P450"/>
    <property type="match status" value="1"/>
</dbReference>
<dbReference type="InterPro" id="IPR017972">
    <property type="entry name" value="Cyt_P450_CS"/>
</dbReference>
<evidence type="ECO:0000256" key="12">
    <source>
        <dbReference type="PIRSR" id="PIRSR602401-1"/>
    </source>
</evidence>
<evidence type="ECO:0000313" key="15">
    <source>
        <dbReference type="EMBL" id="KAF3331873.1"/>
    </source>
</evidence>
<dbReference type="PANTHER" id="PTHR24282:SF36">
    <property type="entry name" value="CYTOCHROME P450 714A1-RELATED"/>
    <property type="match status" value="1"/>
</dbReference>
<protein>
    <recommendedName>
        <fullName evidence="13">Reticulon-like protein</fullName>
    </recommendedName>
</protein>
<feature type="transmembrane region" description="Helical" evidence="13">
    <location>
        <begin position="598"/>
        <end position="617"/>
    </location>
</feature>
<dbReference type="GO" id="GO:0005789">
    <property type="term" value="C:endoplasmic reticulum membrane"/>
    <property type="evidence" value="ECO:0007669"/>
    <property type="project" value="UniProtKB-SubCell"/>
</dbReference>
<dbReference type="OrthoDB" id="1470350at2759"/>
<gene>
    <name evidence="15" type="ORF">FCM35_KLT03279</name>
</gene>
<feature type="transmembrane region" description="Helical" evidence="13">
    <location>
        <begin position="6"/>
        <end position="33"/>
    </location>
</feature>
<evidence type="ECO:0000313" key="16">
    <source>
        <dbReference type="Proteomes" id="UP000623129"/>
    </source>
</evidence>
<dbReference type="Gene3D" id="1.10.630.10">
    <property type="entry name" value="Cytochrome P450"/>
    <property type="match status" value="1"/>
</dbReference>
<dbReference type="Proteomes" id="UP000623129">
    <property type="component" value="Unassembled WGS sequence"/>
</dbReference>
<keyword evidence="16" id="KW-1185">Reference proteome</keyword>
<dbReference type="GO" id="GO:0006629">
    <property type="term" value="P:lipid metabolic process"/>
    <property type="evidence" value="ECO:0007669"/>
    <property type="project" value="UniProtKB-ARBA"/>
</dbReference>
<dbReference type="GO" id="GO:0016705">
    <property type="term" value="F:oxidoreductase activity, acting on paired donors, with incorporation or reduction of molecular oxygen"/>
    <property type="evidence" value="ECO:0007669"/>
    <property type="project" value="InterPro"/>
</dbReference>
<dbReference type="AlphaFoldDB" id="A0A833VR86"/>
<dbReference type="InterPro" id="IPR003388">
    <property type="entry name" value="Reticulon"/>
</dbReference>
<dbReference type="GO" id="GO:0004497">
    <property type="term" value="F:monooxygenase activity"/>
    <property type="evidence" value="ECO:0007669"/>
    <property type="project" value="UniProtKB-KW"/>
</dbReference>
<keyword evidence="7 13" id="KW-1133">Transmembrane helix</keyword>
<evidence type="ECO:0000256" key="13">
    <source>
        <dbReference type="RuleBase" id="RU363132"/>
    </source>
</evidence>
<dbReference type="Pfam" id="PF00067">
    <property type="entry name" value="p450"/>
    <property type="match status" value="1"/>
</dbReference>
<dbReference type="InterPro" id="IPR001128">
    <property type="entry name" value="Cyt_P450"/>
</dbReference>
<evidence type="ECO:0000256" key="5">
    <source>
        <dbReference type="ARBA" id="ARBA00022723"/>
    </source>
</evidence>
<accession>A0A833VR86</accession>
<evidence type="ECO:0000256" key="8">
    <source>
        <dbReference type="ARBA" id="ARBA00023002"/>
    </source>
</evidence>
<comment type="caution">
    <text evidence="15">The sequence shown here is derived from an EMBL/GenBank/DDBJ whole genome shotgun (WGS) entry which is preliminary data.</text>
</comment>
<dbReference type="PROSITE" id="PS50845">
    <property type="entry name" value="RETICULON"/>
    <property type="match status" value="1"/>
</dbReference>
<comment type="cofactor">
    <cofactor evidence="12">
        <name>heme</name>
        <dbReference type="ChEBI" id="CHEBI:30413"/>
    </cofactor>
</comment>
<keyword evidence="8" id="KW-0560">Oxidoreductase</keyword>
<keyword evidence="6 13" id="KW-0256">Endoplasmic reticulum</keyword>
<keyword evidence="11 13" id="KW-0472">Membrane</keyword>
<evidence type="ECO:0000256" key="9">
    <source>
        <dbReference type="ARBA" id="ARBA00023004"/>
    </source>
</evidence>
<keyword evidence="10" id="KW-0503">Monooxygenase</keyword>
<feature type="transmembrane region" description="Helical" evidence="13">
    <location>
        <begin position="693"/>
        <end position="711"/>
    </location>
</feature>
<dbReference type="GO" id="GO:0005506">
    <property type="term" value="F:iron ion binding"/>
    <property type="evidence" value="ECO:0007669"/>
    <property type="project" value="InterPro"/>
</dbReference>
<organism evidence="15 16">
    <name type="scientific">Carex littledalei</name>
    <dbReference type="NCBI Taxonomy" id="544730"/>
    <lineage>
        <taxon>Eukaryota</taxon>
        <taxon>Viridiplantae</taxon>
        <taxon>Streptophyta</taxon>
        <taxon>Embryophyta</taxon>
        <taxon>Tracheophyta</taxon>
        <taxon>Spermatophyta</taxon>
        <taxon>Magnoliopsida</taxon>
        <taxon>Liliopsida</taxon>
        <taxon>Poales</taxon>
        <taxon>Cyperaceae</taxon>
        <taxon>Cyperoideae</taxon>
        <taxon>Cariceae</taxon>
        <taxon>Carex</taxon>
        <taxon>Carex subgen. Euthyceras</taxon>
    </lineage>
</organism>
<comment type="similarity">
    <text evidence="2">Belongs to the cytochrome P450 family.</text>
</comment>
<dbReference type="EMBL" id="SWLB01000012">
    <property type="protein sequence ID" value="KAF3331873.1"/>
    <property type="molecule type" value="Genomic_DNA"/>
</dbReference>
<dbReference type="PRINTS" id="PR00463">
    <property type="entry name" value="EP450I"/>
</dbReference>
<proteinExistence type="inferred from homology"/>
<comment type="subcellular location">
    <subcellularLocation>
        <location evidence="1 13">Endoplasmic reticulum membrane</location>
        <topology evidence="1 13">Multi-pass membrane protein</topology>
    </subcellularLocation>
</comment>
<evidence type="ECO:0000256" key="10">
    <source>
        <dbReference type="ARBA" id="ARBA00023033"/>
    </source>
</evidence>
<dbReference type="InterPro" id="IPR002401">
    <property type="entry name" value="Cyt_P450_E_grp-I"/>
</dbReference>